<keyword evidence="2" id="KW-0805">Transcription regulation</keyword>
<evidence type="ECO:0000259" key="5">
    <source>
        <dbReference type="PROSITE" id="PS50931"/>
    </source>
</evidence>
<evidence type="ECO:0000256" key="3">
    <source>
        <dbReference type="ARBA" id="ARBA00023125"/>
    </source>
</evidence>
<dbReference type="PANTHER" id="PTHR30126">
    <property type="entry name" value="HTH-TYPE TRANSCRIPTIONAL REGULATOR"/>
    <property type="match status" value="1"/>
</dbReference>
<evidence type="ECO:0000313" key="6">
    <source>
        <dbReference type="EMBL" id="MDZ5608526.1"/>
    </source>
</evidence>
<comment type="similarity">
    <text evidence="1">Belongs to the LysR transcriptional regulatory family.</text>
</comment>
<comment type="caution">
    <text evidence="6">The sequence shown here is derived from an EMBL/GenBank/DDBJ whole genome shotgun (WGS) entry which is preliminary data.</text>
</comment>
<evidence type="ECO:0000256" key="2">
    <source>
        <dbReference type="ARBA" id="ARBA00023015"/>
    </source>
</evidence>
<dbReference type="Proteomes" id="UP001291930">
    <property type="component" value="Unassembled WGS sequence"/>
</dbReference>
<sequence length="288" mass="32294">MDIKDLTVFSEVAKQGNISHAAQNLNYVQSNVTMRIKQLENELGVPLFYRNGKGVTLTSNGEILLAYAQKIIHLMEQSIQAIQNNGLHPKGTLKIGSTESTTAVRLPSILTSYCETYPEVEFLLETHSTEKLIQLVLERKLEGAFIAGNIRHPDLNSFLFQEEELVLISKQPLSSFNDLGEMNLLAFSPGCYYRRLLEKWLHEEGIFPKRMLEFGTIEAILACVKSGMGTAIMIKSIVQDHEHSLVLTPLPKSFSKVSTAFIVRKDIFYSGALRKLIDMIASTSCKIK</sequence>
<accession>A0ABU5JYR0</accession>
<keyword evidence="7" id="KW-1185">Reference proteome</keyword>
<reference evidence="7" key="1">
    <citation type="submission" date="2023-11" db="EMBL/GenBank/DDBJ databases">
        <title>Genome Sequence of Bacillus pseudomycoides stain BUPM19.</title>
        <authorList>
            <person name="Farhat A."/>
        </authorList>
    </citation>
    <scope>NUCLEOTIDE SEQUENCE [LARGE SCALE GENOMIC DNA]</scope>
    <source>
        <strain evidence="7">BUPM19</strain>
    </source>
</reference>
<dbReference type="PANTHER" id="PTHR30126:SF40">
    <property type="entry name" value="HTH-TYPE TRANSCRIPTIONAL REGULATOR GLTR"/>
    <property type="match status" value="1"/>
</dbReference>
<dbReference type="PROSITE" id="PS50931">
    <property type="entry name" value="HTH_LYSR"/>
    <property type="match status" value="1"/>
</dbReference>
<dbReference type="InterPro" id="IPR036388">
    <property type="entry name" value="WH-like_DNA-bd_sf"/>
</dbReference>
<dbReference type="Pfam" id="PF00126">
    <property type="entry name" value="HTH_1"/>
    <property type="match status" value="1"/>
</dbReference>
<evidence type="ECO:0000256" key="4">
    <source>
        <dbReference type="ARBA" id="ARBA00023163"/>
    </source>
</evidence>
<dbReference type="SUPFAM" id="SSF53850">
    <property type="entry name" value="Periplasmic binding protein-like II"/>
    <property type="match status" value="1"/>
</dbReference>
<dbReference type="Gene3D" id="3.40.190.290">
    <property type="match status" value="1"/>
</dbReference>
<name>A0ABU5JYR0_9BACI</name>
<organism evidence="6 7">
    <name type="scientific">Bacillus bingmayongensis</name>
    <dbReference type="NCBI Taxonomy" id="1150157"/>
    <lineage>
        <taxon>Bacteria</taxon>
        <taxon>Bacillati</taxon>
        <taxon>Bacillota</taxon>
        <taxon>Bacilli</taxon>
        <taxon>Bacillales</taxon>
        <taxon>Bacillaceae</taxon>
        <taxon>Bacillus</taxon>
    </lineage>
</organism>
<dbReference type="SUPFAM" id="SSF46785">
    <property type="entry name" value="Winged helix' DNA-binding domain"/>
    <property type="match status" value="1"/>
</dbReference>
<dbReference type="Pfam" id="PF03466">
    <property type="entry name" value="LysR_substrate"/>
    <property type="match status" value="1"/>
</dbReference>
<dbReference type="InterPro" id="IPR000847">
    <property type="entry name" value="LysR_HTH_N"/>
</dbReference>
<dbReference type="EMBL" id="JAXOVW010000034">
    <property type="protein sequence ID" value="MDZ5608526.1"/>
    <property type="molecule type" value="Genomic_DNA"/>
</dbReference>
<dbReference type="PRINTS" id="PR00039">
    <property type="entry name" value="HTHLYSR"/>
</dbReference>
<evidence type="ECO:0000313" key="7">
    <source>
        <dbReference type="Proteomes" id="UP001291930"/>
    </source>
</evidence>
<proteinExistence type="inferred from homology"/>
<protein>
    <submittedName>
        <fullName evidence="6">LysR family transcriptional regulator</fullName>
    </submittedName>
</protein>
<dbReference type="Gene3D" id="1.10.10.10">
    <property type="entry name" value="Winged helix-like DNA-binding domain superfamily/Winged helix DNA-binding domain"/>
    <property type="match status" value="1"/>
</dbReference>
<gene>
    <name evidence="6" type="ORF">U2I54_15840</name>
</gene>
<evidence type="ECO:0000256" key="1">
    <source>
        <dbReference type="ARBA" id="ARBA00009437"/>
    </source>
</evidence>
<dbReference type="CDD" id="cd08442">
    <property type="entry name" value="PBP2_YofA_SoxR_like"/>
    <property type="match status" value="1"/>
</dbReference>
<dbReference type="InterPro" id="IPR005119">
    <property type="entry name" value="LysR_subst-bd"/>
</dbReference>
<keyword evidence="3" id="KW-0238">DNA-binding</keyword>
<dbReference type="InterPro" id="IPR036390">
    <property type="entry name" value="WH_DNA-bd_sf"/>
</dbReference>
<dbReference type="RefSeq" id="WP_017151566.1">
    <property type="nucleotide sequence ID" value="NZ_JAIKLI010000129.1"/>
</dbReference>
<feature type="domain" description="HTH lysR-type" evidence="5">
    <location>
        <begin position="1"/>
        <end position="58"/>
    </location>
</feature>
<keyword evidence="4" id="KW-0804">Transcription</keyword>